<accession>A0A1I7UZD8</accession>
<reference evidence="3" key="1">
    <citation type="submission" date="2016-11" db="UniProtKB">
        <authorList>
            <consortium name="WormBaseParasite"/>
        </authorList>
    </citation>
    <scope>IDENTIFICATION</scope>
</reference>
<proteinExistence type="predicted"/>
<keyword evidence="2" id="KW-1185">Reference proteome</keyword>
<evidence type="ECO:0000313" key="3">
    <source>
        <dbReference type="WBParaSite" id="Csp11.Scaffold630.g20864.t1"/>
    </source>
</evidence>
<name>A0A1I7UZD8_9PELO</name>
<dbReference type="WBParaSite" id="Csp11.Scaffold630.g20864.t1">
    <property type="protein sequence ID" value="Csp11.Scaffold630.g20864.t1"/>
    <property type="gene ID" value="Csp11.Scaffold630.g20864"/>
</dbReference>
<protein>
    <submittedName>
        <fullName evidence="3">Ovule protein</fullName>
    </submittedName>
</protein>
<feature type="region of interest" description="Disordered" evidence="1">
    <location>
        <begin position="49"/>
        <end position="75"/>
    </location>
</feature>
<feature type="compositionally biased region" description="Polar residues" evidence="1">
    <location>
        <begin position="64"/>
        <end position="75"/>
    </location>
</feature>
<dbReference type="STRING" id="1561998.A0A1I7UZD8"/>
<organism evidence="2 3">
    <name type="scientific">Caenorhabditis tropicalis</name>
    <dbReference type="NCBI Taxonomy" id="1561998"/>
    <lineage>
        <taxon>Eukaryota</taxon>
        <taxon>Metazoa</taxon>
        <taxon>Ecdysozoa</taxon>
        <taxon>Nematoda</taxon>
        <taxon>Chromadorea</taxon>
        <taxon>Rhabditida</taxon>
        <taxon>Rhabditina</taxon>
        <taxon>Rhabditomorpha</taxon>
        <taxon>Rhabditoidea</taxon>
        <taxon>Rhabditidae</taxon>
        <taxon>Peloderinae</taxon>
        <taxon>Caenorhabditis</taxon>
    </lineage>
</organism>
<dbReference type="Proteomes" id="UP000095282">
    <property type="component" value="Unplaced"/>
</dbReference>
<evidence type="ECO:0000313" key="2">
    <source>
        <dbReference type="Proteomes" id="UP000095282"/>
    </source>
</evidence>
<evidence type="ECO:0000256" key="1">
    <source>
        <dbReference type="SAM" id="MobiDB-lite"/>
    </source>
</evidence>
<dbReference type="eggNOG" id="KOG0490">
    <property type="taxonomic scope" value="Eukaryota"/>
</dbReference>
<feature type="region of interest" description="Disordered" evidence="1">
    <location>
        <begin position="1"/>
        <end position="27"/>
    </location>
</feature>
<sequence>MNEVIYRSWMSENKTETPPMLPPANSLSHKCSTEEFFKNSDPKEVYGFPFSDYPPPPFPPSQSESTQNTSHISKNGNMFHLNFEDIDKKTVKKESPSTPTTHSPFLSEYPPGFLPYYIPNQSFPNAFNQYPMPFPYPIQFEAPQISQENC</sequence>
<dbReference type="AlphaFoldDB" id="A0A1I7UZD8"/>